<proteinExistence type="predicted"/>
<organism evidence="3 4">
    <name type="scientific">Shouchella lonarensis</name>
    <dbReference type="NCBI Taxonomy" id="1464122"/>
    <lineage>
        <taxon>Bacteria</taxon>
        <taxon>Bacillati</taxon>
        <taxon>Bacillota</taxon>
        <taxon>Bacilli</taxon>
        <taxon>Bacillales</taxon>
        <taxon>Bacillaceae</taxon>
        <taxon>Shouchella</taxon>
    </lineage>
</organism>
<dbReference type="NCBIfam" id="TIGR01877">
    <property type="entry name" value="cas_cas6"/>
    <property type="match status" value="1"/>
</dbReference>
<dbReference type="InterPro" id="IPR049435">
    <property type="entry name" value="Cas_Cas6_C"/>
</dbReference>
<protein>
    <submittedName>
        <fullName evidence="3">CRISPR-associated endoribonuclease Cas6</fullName>
    </submittedName>
</protein>
<dbReference type="PANTHER" id="PTHR36984">
    <property type="entry name" value="CRISPR-ASSOCIATED ENDORIBONUCLEASE CAS6 1"/>
    <property type="match status" value="1"/>
</dbReference>
<dbReference type="STRING" id="1464122.SAMN05421737_105125"/>
<feature type="domain" description="CRISPR associated protein Cas6 C-terminal" evidence="2">
    <location>
        <begin position="162"/>
        <end position="286"/>
    </location>
</feature>
<gene>
    <name evidence="3" type="ORF">SAMN05421737_105125</name>
</gene>
<reference evidence="4" key="1">
    <citation type="submission" date="2016-09" db="EMBL/GenBank/DDBJ databases">
        <authorList>
            <person name="Varghese N."/>
            <person name="Submissions S."/>
        </authorList>
    </citation>
    <scope>NUCLEOTIDE SEQUENCE [LARGE SCALE GENOMIC DNA]</scope>
    <source>
        <strain evidence="4">25nlg</strain>
    </source>
</reference>
<dbReference type="GO" id="GO:0051607">
    <property type="term" value="P:defense response to virus"/>
    <property type="evidence" value="ECO:0007669"/>
    <property type="project" value="UniProtKB-KW"/>
</dbReference>
<evidence type="ECO:0000313" key="4">
    <source>
        <dbReference type="Proteomes" id="UP000242662"/>
    </source>
</evidence>
<evidence type="ECO:0000259" key="2">
    <source>
        <dbReference type="Pfam" id="PF01881"/>
    </source>
</evidence>
<keyword evidence="1" id="KW-0051">Antiviral defense</keyword>
<dbReference type="Gene3D" id="3.30.70.1890">
    <property type="match status" value="1"/>
</dbReference>
<dbReference type="PANTHER" id="PTHR36984:SF3">
    <property type="entry name" value="CRISPR-ASSOCIATED ENDORIBONUCLEASE CAS6"/>
    <property type="match status" value="1"/>
</dbReference>
<dbReference type="InterPro" id="IPR045747">
    <property type="entry name" value="CRISPR-assoc_prot_Cas6_N_sf"/>
</dbReference>
<dbReference type="EMBL" id="FMYM01000005">
    <property type="protein sequence ID" value="SDC08179.1"/>
    <property type="molecule type" value="Genomic_DNA"/>
</dbReference>
<dbReference type="CDD" id="cd21140">
    <property type="entry name" value="Cas6_I-like"/>
    <property type="match status" value="1"/>
</dbReference>
<name>A0A1G6INV8_9BACI</name>
<dbReference type="Proteomes" id="UP000242662">
    <property type="component" value="Unassembled WGS sequence"/>
</dbReference>
<dbReference type="GO" id="GO:0016788">
    <property type="term" value="F:hydrolase activity, acting on ester bonds"/>
    <property type="evidence" value="ECO:0007669"/>
    <property type="project" value="InterPro"/>
</dbReference>
<evidence type="ECO:0000313" key="3">
    <source>
        <dbReference type="EMBL" id="SDC08179.1"/>
    </source>
</evidence>
<dbReference type="InterPro" id="IPR010156">
    <property type="entry name" value="CRISPR-assoc_prot_Cas6"/>
</dbReference>
<dbReference type="Pfam" id="PF01881">
    <property type="entry name" value="Cas_Cas6_C"/>
    <property type="match status" value="1"/>
</dbReference>
<keyword evidence="4" id="KW-1185">Reference proteome</keyword>
<dbReference type="AlphaFoldDB" id="A0A1G6INV8"/>
<sequence length="293" mass="33882">MTQKQTRAESKAYGIYKVYVTISCTCCHARGGYVTVKVDEHSFIKDRGENMRIAVTYNVKELPVGYRMLVLSSIKEALKLGDKAYFERLYASKERQAKPFSFATFLKEFSYEGEKISLSEMTVTVSSPDMEFLVHLFNGLQQMKCYKMRTTEWHMREMKWLKEVDIQRETAYFRTMAPLLVEDRFGRPIHPGDTAYIEELCYYAITRIEALAGRKPYRSISITPGRLKKRVIKESNTTFRAQRSNKHLMFTAYHGTYKISGHPKDLQLLYQGGLGRRVSQGFGLLEYVGEKGA</sequence>
<evidence type="ECO:0000256" key="1">
    <source>
        <dbReference type="ARBA" id="ARBA00023118"/>
    </source>
</evidence>
<accession>A0A1G6INV8</accession>
<dbReference type="Gene3D" id="3.30.70.1900">
    <property type="match status" value="1"/>
</dbReference>